<accession>I4F148</accession>
<dbReference type="OMA" id="HVVLFTW"/>
<dbReference type="InterPro" id="IPR044662">
    <property type="entry name" value="HS1/DABB1-like"/>
</dbReference>
<reference evidence="3 4" key="1">
    <citation type="journal article" date="2012" name="J. Bacteriol.">
        <title>Genome Sequence of Radiation-Resistant Modestobacter marinus Strain BC501, a Representative Actinobacterium That Thrives on Calcareous Stone Surfaces.</title>
        <authorList>
            <person name="Normand P."/>
            <person name="Gury J."/>
            <person name="Pujic P."/>
            <person name="Chouaia B."/>
            <person name="Crotti E."/>
            <person name="Brusetti L."/>
            <person name="Daffonchio D."/>
            <person name="Vacherie B."/>
            <person name="Barbe V."/>
            <person name="Medigue C."/>
            <person name="Calteau A."/>
            <person name="Ghodhbane-Gtari F."/>
            <person name="Essoussi I."/>
            <person name="Nouioui I."/>
            <person name="Abbassi-Ghozzi I."/>
            <person name="Gtari M."/>
        </authorList>
    </citation>
    <scope>NUCLEOTIDE SEQUENCE [LARGE SCALE GENOMIC DNA]</scope>
    <source>
        <strain evidence="4">BC 501</strain>
    </source>
</reference>
<dbReference type="EMBL" id="FO203431">
    <property type="protein sequence ID" value="CCH89361.1"/>
    <property type="molecule type" value="Genomic_DNA"/>
</dbReference>
<feature type="domain" description="Stress-response A/B barrel" evidence="2">
    <location>
        <begin position="2"/>
        <end position="95"/>
    </location>
</feature>
<dbReference type="STRING" id="477641.MODMU_3958"/>
<dbReference type="InterPro" id="IPR011008">
    <property type="entry name" value="Dimeric_a/b-barrel"/>
</dbReference>
<sequence>MLRHVVLFTWTEDTDPATRAATIAALRRLPEEVGGMTSFAIGPDLGLREGNAHTALVADFPDEEAYRGYATDERHLAVIAEHVTPHLAARSAVQYEVPTP</sequence>
<organism evidence="3 4">
    <name type="scientific">Modestobacter italicus (strain DSM 44449 / CECT 9708 / BC 501)</name>
    <dbReference type="NCBI Taxonomy" id="2732864"/>
    <lineage>
        <taxon>Bacteria</taxon>
        <taxon>Bacillati</taxon>
        <taxon>Actinomycetota</taxon>
        <taxon>Actinomycetes</taxon>
        <taxon>Geodermatophilales</taxon>
        <taxon>Geodermatophilaceae</taxon>
        <taxon>Modestobacter</taxon>
    </lineage>
</organism>
<dbReference type="SMART" id="SM00886">
    <property type="entry name" value="Dabb"/>
    <property type="match status" value="1"/>
</dbReference>
<dbReference type="Proteomes" id="UP000006461">
    <property type="component" value="Chromosome"/>
</dbReference>
<proteinExistence type="predicted"/>
<dbReference type="SUPFAM" id="SSF54909">
    <property type="entry name" value="Dimeric alpha+beta barrel"/>
    <property type="match status" value="1"/>
</dbReference>
<protein>
    <recommendedName>
        <fullName evidence="2">Stress-response A/B barrel domain-containing protein</fullName>
    </recommendedName>
</protein>
<keyword evidence="4" id="KW-1185">Reference proteome</keyword>
<name>I4F148_MODI5</name>
<dbReference type="Gene3D" id="3.30.70.100">
    <property type="match status" value="1"/>
</dbReference>
<dbReference type="PROSITE" id="PS51502">
    <property type="entry name" value="S_R_A_B_BARREL"/>
    <property type="match status" value="1"/>
</dbReference>
<evidence type="ECO:0000256" key="1">
    <source>
        <dbReference type="ARBA" id="ARBA00011738"/>
    </source>
</evidence>
<dbReference type="HOGENOM" id="CLU_080664_9_1_11"/>
<gene>
    <name evidence="3" type="ordered locus">MODMU_3958</name>
</gene>
<evidence type="ECO:0000313" key="3">
    <source>
        <dbReference type="EMBL" id="CCH89361.1"/>
    </source>
</evidence>
<dbReference type="OrthoDB" id="6637496at2"/>
<dbReference type="Pfam" id="PF07876">
    <property type="entry name" value="Dabb"/>
    <property type="match status" value="1"/>
</dbReference>
<comment type="subunit">
    <text evidence="1">Homodimer.</text>
</comment>
<evidence type="ECO:0000259" key="2">
    <source>
        <dbReference type="PROSITE" id="PS51502"/>
    </source>
</evidence>
<dbReference type="AlphaFoldDB" id="I4F148"/>
<dbReference type="KEGG" id="mmar:MODMU_3958"/>
<dbReference type="PANTHER" id="PTHR33178:SF10">
    <property type="entry name" value="STRESS-RESPONSE A_B BARREL DOMAIN-CONTAINING PROTEIN"/>
    <property type="match status" value="1"/>
</dbReference>
<dbReference type="InterPro" id="IPR013097">
    <property type="entry name" value="Dabb"/>
</dbReference>
<evidence type="ECO:0000313" key="4">
    <source>
        <dbReference type="Proteomes" id="UP000006461"/>
    </source>
</evidence>
<dbReference type="PANTHER" id="PTHR33178">
    <property type="match status" value="1"/>
</dbReference>
<dbReference type="eggNOG" id="ENOG503326A">
    <property type="taxonomic scope" value="Bacteria"/>
</dbReference>